<sequence length="353" mass="39377">MQTLVQWLVSRMVAYPGGGFLPPCNLLVLKKGIEKVMFGGTKDSVFLVTDTSAVVPPQTKMVVIAAGIDPRKARVHLKAQLCSGMHSSWVVYDPDRRPSVSVGVYIRNVWPDGRYLPWLYQRDHVTDVVAYSQSDPEKYISFLQSIASAIEPKIGDVEELMFLPHLSYAKMAMSDIGSMAECLRSESVEDFKDHNKRVAELLDLMFGERPFGHLEMLSEQSAAYSCGEALRKELENLPRGEAVVAVRNAQYAAYVRTVVGGLALVKTFTEVEKNWGAHKTVFLPMGISASYPQGKRLIAKMRETRACRVVAFTPEDNEICELSKNKPYIATVSLWRAHSALAKVFRSRRSAAV</sequence>
<proteinExistence type="predicted"/>
<organism evidence="1">
    <name type="scientific">short-finned eel virus</name>
    <dbReference type="NCBI Taxonomy" id="2848076"/>
    <lineage>
        <taxon>Viruses</taxon>
        <taxon>Varidnaviria</taxon>
        <taxon>Bamfordvirae</taxon>
        <taxon>Nucleocytoviricota</taxon>
        <taxon>Megaviricetes</taxon>
        <taxon>Pimascovirales</taxon>
        <taxon>Pimascovirales incertae sedis</taxon>
        <taxon>Iridoviridae</taxon>
        <taxon>Alphairidovirinae</taxon>
        <taxon>Ranavirus</taxon>
        <taxon>Ranavirus rana1</taxon>
        <taxon>Frog virus 3</taxon>
    </lineage>
</organism>
<dbReference type="OrthoDB" id="3022at10239"/>
<dbReference type="EMBL" id="KX353311">
    <property type="protein sequence ID" value="ANK58084.1"/>
    <property type="molecule type" value="Genomic_DNA"/>
</dbReference>
<protein>
    <submittedName>
        <fullName evidence="1">Uncharacterized protein</fullName>
    </submittedName>
</protein>
<accession>A0A192GR56</accession>
<evidence type="ECO:0000313" key="1">
    <source>
        <dbReference type="EMBL" id="ANK58084.1"/>
    </source>
</evidence>
<reference evidence="1" key="1">
    <citation type="submission" date="2016-10" db="EMBL/GenBank/DDBJ databases">
        <title>Genomic sequence of a ranavirus isolated from short-finned eel (Anguilla australis).</title>
        <authorList>
            <person name="Subramaniam K."/>
            <person name="Toffan A."/>
            <person name="Cappellozza E."/>
            <person name="Steckler N.K."/>
            <person name="Olesen N.J."/>
            <person name="Waltzek T.B."/>
        </authorList>
    </citation>
    <scope>NUCLEOTIDE SEQUENCE [LARGE SCALE GENOMIC DNA]</scope>
    <source>
        <strain evidence="1">ANGA14001</strain>
    </source>
</reference>
<name>A0A192GR56_FRG3V</name>
<gene>
    <name evidence="1" type="primary">ORF64</name>
    <name evidence="1" type="ORF">SERV_ORF64</name>
</gene>
<dbReference type="KEGG" id="vg:28218294"/>